<keyword evidence="2" id="KW-0067">ATP-binding</keyword>
<keyword evidence="4" id="KW-1133">Transmembrane helix</keyword>
<feature type="compositionally biased region" description="Basic and acidic residues" evidence="3">
    <location>
        <begin position="304"/>
        <end position="321"/>
    </location>
</feature>
<keyword evidence="4" id="KW-0472">Membrane</keyword>
<evidence type="ECO:0000256" key="1">
    <source>
        <dbReference type="ARBA" id="ARBA00022741"/>
    </source>
</evidence>
<dbReference type="PANTHER" id="PTHR48103">
    <property type="entry name" value="MIDASIN-RELATED"/>
    <property type="match status" value="1"/>
</dbReference>
<evidence type="ECO:0000256" key="4">
    <source>
        <dbReference type="SAM" id="Phobius"/>
    </source>
</evidence>
<dbReference type="HOGENOM" id="CLU_503873_0_0_1"/>
<dbReference type="eggNOG" id="KOG1808">
    <property type="taxonomic scope" value="Eukaryota"/>
</dbReference>
<dbReference type="InParanoid" id="M4C6S9"/>
<feature type="compositionally biased region" description="Acidic residues" evidence="3">
    <location>
        <begin position="270"/>
        <end position="283"/>
    </location>
</feature>
<dbReference type="AlphaFoldDB" id="M4C6S9"/>
<feature type="compositionally biased region" description="Low complexity" evidence="3">
    <location>
        <begin position="150"/>
        <end position="159"/>
    </location>
</feature>
<dbReference type="STRING" id="559515.M4C6S9"/>
<dbReference type="Proteomes" id="UP000011713">
    <property type="component" value="Unassembled WGS sequence"/>
</dbReference>
<dbReference type="EMBL" id="JH598872">
    <property type="status" value="NOT_ANNOTATED_CDS"/>
    <property type="molecule type" value="Genomic_DNA"/>
</dbReference>
<keyword evidence="1" id="KW-0547">Nucleotide-binding</keyword>
<evidence type="ECO:0000256" key="2">
    <source>
        <dbReference type="ARBA" id="ARBA00022840"/>
    </source>
</evidence>
<dbReference type="OMA" id="NEGANEM"/>
<dbReference type="PANTHER" id="PTHR48103:SF2">
    <property type="entry name" value="MIDASIN"/>
    <property type="match status" value="1"/>
</dbReference>
<evidence type="ECO:0000313" key="6">
    <source>
        <dbReference type="Proteomes" id="UP000011713"/>
    </source>
</evidence>
<dbReference type="VEuPathDB" id="FungiDB:HpaG814816"/>
<dbReference type="GO" id="GO:0000027">
    <property type="term" value="P:ribosomal large subunit assembly"/>
    <property type="evidence" value="ECO:0007669"/>
    <property type="project" value="TreeGrafter"/>
</dbReference>
<dbReference type="GO" id="GO:0005524">
    <property type="term" value="F:ATP binding"/>
    <property type="evidence" value="ECO:0007669"/>
    <property type="project" value="UniProtKB-KW"/>
</dbReference>
<accession>M4C6S9</accession>
<feature type="compositionally biased region" description="Polar residues" evidence="3">
    <location>
        <begin position="103"/>
        <end position="113"/>
    </location>
</feature>
<feature type="compositionally biased region" description="Basic and acidic residues" evidence="3">
    <location>
        <begin position="202"/>
        <end position="233"/>
    </location>
</feature>
<feature type="compositionally biased region" description="Acidic residues" evidence="3">
    <location>
        <begin position="117"/>
        <end position="145"/>
    </location>
</feature>
<protein>
    <submittedName>
        <fullName evidence="5">Uncharacterized protein</fullName>
    </submittedName>
</protein>
<dbReference type="GO" id="GO:0000055">
    <property type="term" value="P:ribosomal large subunit export from nucleus"/>
    <property type="evidence" value="ECO:0007669"/>
    <property type="project" value="TreeGrafter"/>
</dbReference>
<feature type="transmembrane region" description="Helical" evidence="4">
    <location>
        <begin position="20"/>
        <end position="39"/>
    </location>
</feature>
<sequence>MATEKTILKRNTAMIYQKRCSLIMTVMITMAIVTSRGTIRMIKTWKTRMRWRTKWLRMKRMGRELVVQLGGGGLEDDPEQGEKKEEEDPEQFDTTESMEEEQAASTVAGTQSKDGQDELEADGMDMEDQEMTDADAQEQEPEQINDDNSSSRAQKQSSSNDPNMKQEYKPQSQVDSDLDQEPSREKRRDRREPNPYRNAQEAQEHWKKRVEMVDRTDEKDSDGNSPEKQEKAANEITTAEFVDGDEEMENVEHALAAADENQVMNQPRAEEEESGNVEKEENELNPGNEASAMDVDEEDSTIPIDERTPKDDPVSIKHEPVPDSNTIDEVSTKPERQEDHKMKAEELTKGEHELVDKEVEHAIPSILRELDLTPATSFPEEEYTTEVQAATPLSPDEIAALRDELDSSIATWSLQSEQERGAELWAKYTALTAGASQRLCEQLRLVLEPMLRAKLEGDYRTGKRINMRKVIPYIASQFRKDKIWMRRTRPSKRQYQVMSLSFGGAGHAMQGHDTARGGRAGCCQVWTRAGASACFRHAVHG</sequence>
<proteinExistence type="predicted"/>
<feature type="compositionally biased region" description="Basic and acidic residues" evidence="3">
    <location>
        <begin position="330"/>
        <end position="341"/>
    </location>
</feature>
<organism evidence="5 6">
    <name type="scientific">Hyaloperonospora arabidopsidis (strain Emoy2)</name>
    <name type="common">Downy mildew agent</name>
    <name type="synonym">Peronospora arabidopsidis</name>
    <dbReference type="NCBI Taxonomy" id="559515"/>
    <lineage>
        <taxon>Eukaryota</taxon>
        <taxon>Sar</taxon>
        <taxon>Stramenopiles</taxon>
        <taxon>Oomycota</taxon>
        <taxon>Peronosporomycetes</taxon>
        <taxon>Peronosporales</taxon>
        <taxon>Peronosporaceae</taxon>
        <taxon>Hyaloperonospora</taxon>
    </lineage>
</organism>
<keyword evidence="4" id="KW-0812">Transmembrane</keyword>
<dbReference type="GO" id="GO:0005634">
    <property type="term" value="C:nucleus"/>
    <property type="evidence" value="ECO:0007669"/>
    <property type="project" value="TreeGrafter"/>
</dbReference>
<evidence type="ECO:0000256" key="3">
    <source>
        <dbReference type="SAM" id="MobiDB-lite"/>
    </source>
</evidence>
<keyword evidence="6" id="KW-1185">Reference proteome</keyword>
<name>M4C6S9_HYAAE</name>
<feature type="region of interest" description="Disordered" evidence="3">
    <location>
        <begin position="69"/>
        <end position="341"/>
    </location>
</feature>
<evidence type="ECO:0000313" key="5">
    <source>
        <dbReference type="EnsemblProtists" id="HpaP814816"/>
    </source>
</evidence>
<reference evidence="6" key="1">
    <citation type="journal article" date="2010" name="Science">
        <title>Signatures of adaptation to obligate biotrophy in the Hyaloperonospora arabidopsidis genome.</title>
        <authorList>
            <person name="Baxter L."/>
            <person name="Tripathy S."/>
            <person name="Ishaque N."/>
            <person name="Boot N."/>
            <person name="Cabral A."/>
            <person name="Kemen E."/>
            <person name="Thines M."/>
            <person name="Ah-Fong A."/>
            <person name="Anderson R."/>
            <person name="Badejoko W."/>
            <person name="Bittner-Eddy P."/>
            <person name="Boore J.L."/>
            <person name="Chibucos M.C."/>
            <person name="Coates M."/>
            <person name="Dehal P."/>
            <person name="Delehaunty K."/>
            <person name="Dong S."/>
            <person name="Downton P."/>
            <person name="Dumas B."/>
            <person name="Fabro G."/>
            <person name="Fronick C."/>
            <person name="Fuerstenberg S.I."/>
            <person name="Fulton L."/>
            <person name="Gaulin E."/>
            <person name="Govers F."/>
            <person name="Hughes L."/>
            <person name="Humphray S."/>
            <person name="Jiang R.H."/>
            <person name="Judelson H."/>
            <person name="Kamoun S."/>
            <person name="Kyung K."/>
            <person name="Meijer H."/>
            <person name="Minx P."/>
            <person name="Morris P."/>
            <person name="Nelson J."/>
            <person name="Phuntumart V."/>
            <person name="Qutob D."/>
            <person name="Rehmany A."/>
            <person name="Rougon-Cardoso A."/>
            <person name="Ryden P."/>
            <person name="Torto-Alalibo T."/>
            <person name="Studholme D."/>
            <person name="Wang Y."/>
            <person name="Win J."/>
            <person name="Wood J."/>
            <person name="Clifton S.W."/>
            <person name="Rogers J."/>
            <person name="Van den Ackerveken G."/>
            <person name="Jones J.D."/>
            <person name="McDowell J.M."/>
            <person name="Beynon J."/>
            <person name="Tyler B.M."/>
        </authorList>
    </citation>
    <scope>NUCLEOTIDE SEQUENCE [LARGE SCALE GENOMIC DNA]</scope>
    <source>
        <strain evidence="6">Emoy2</strain>
    </source>
</reference>
<reference evidence="5" key="2">
    <citation type="submission" date="2015-06" db="UniProtKB">
        <authorList>
            <consortium name="EnsemblProtists"/>
        </authorList>
    </citation>
    <scope>IDENTIFICATION</scope>
    <source>
        <strain evidence="5">Emoy2</strain>
    </source>
</reference>
<dbReference type="GO" id="GO:0030687">
    <property type="term" value="C:preribosome, large subunit precursor"/>
    <property type="evidence" value="ECO:0007669"/>
    <property type="project" value="TreeGrafter"/>
</dbReference>
<dbReference type="EnsemblProtists" id="HpaT814816">
    <property type="protein sequence ID" value="HpaP814816"/>
    <property type="gene ID" value="HpaG814816"/>
</dbReference>
<feature type="compositionally biased region" description="Acidic residues" evidence="3">
    <location>
        <begin position="87"/>
        <end position="102"/>
    </location>
</feature>
<feature type="compositionally biased region" description="Basic and acidic residues" evidence="3">
    <location>
        <begin position="181"/>
        <end position="194"/>
    </location>
</feature>